<protein>
    <submittedName>
        <fullName evidence="2">Polysaccharide pyruvyl transferase</fullName>
    </submittedName>
</protein>
<dbReference type="AlphaFoldDB" id="A0A1H6WCB6"/>
<dbReference type="Pfam" id="PF04230">
    <property type="entry name" value="PS_pyruv_trans"/>
    <property type="match status" value="1"/>
</dbReference>
<dbReference type="GO" id="GO:0016740">
    <property type="term" value="F:transferase activity"/>
    <property type="evidence" value="ECO:0007669"/>
    <property type="project" value="UniProtKB-KW"/>
</dbReference>
<dbReference type="OrthoDB" id="9803627at2"/>
<gene>
    <name evidence="2" type="ORF">SAMN05444007_103425</name>
</gene>
<dbReference type="EMBL" id="FNYD01000003">
    <property type="protein sequence ID" value="SEJ14681.1"/>
    <property type="molecule type" value="Genomic_DNA"/>
</dbReference>
<feature type="domain" description="Polysaccharide pyruvyl transferase" evidence="1">
    <location>
        <begin position="59"/>
        <end position="199"/>
    </location>
</feature>
<sequence>MSVDSQAPIRLFWWKAQPNFGDELSPRVVAHLSGRPVVHAAPGDCEMLALGSLLQVMSRNFARPRAYGSKPVIWGAGLLHPAPKRFVGNVEIALLRGPVSAALLDIPARGFGDPGLLADEVFPASTPRRDRIALVPHHSMMGDPALERVVASNPALHLVDPRADAESVCAAISGSCHVISASLHGLVVADAYGVPSTWLRPGAQSHLKFHDYAASVGRAMVAPIELDEVPAALGGLSQSDHLPHEDGIARARSDLKDSFPARFRAVTDTARRTVRA</sequence>
<dbReference type="InterPro" id="IPR007345">
    <property type="entry name" value="Polysacch_pyruvyl_Trfase"/>
</dbReference>
<accession>A0A1H6WCB6</accession>
<reference evidence="2 3" key="1">
    <citation type="submission" date="2016-10" db="EMBL/GenBank/DDBJ databases">
        <authorList>
            <person name="de Groot N.N."/>
        </authorList>
    </citation>
    <scope>NUCLEOTIDE SEQUENCE [LARGE SCALE GENOMIC DNA]</scope>
    <source>
        <strain evidence="2 3">DSM 29340</strain>
    </source>
</reference>
<proteinExistence type="predicted"/>
<evidence type="ECO:0000313" key="2">
    <source>
        <dbReference type="EMBL" id="SEJ14681.1"/>
    </source>
</evidence>
<dbReference type="STRING" id="1227549.SAMN05444007_103425"/>
<evidence type="ECO:0000313" key="3">
    <source>
        <dbReference type="Proteomes" id="UP000199379"/>
    </source>
</evidence>
<dbReference type="RefSeq" id="WP_092364182.1">
    <property type="nucleotide sequence ID" value="NZ_BMGV01000003.1"/>
</dbReference>
<organism evidence="2 3">
    <name type="scientific">Cribrihabitans marinus</name>
    <dbReference type="NCBI Taxonomy" id="1227549"/>
    <lineage>
        <taxon>Bacteria</taxon>
        <taxon>Pseudomonadati</taxon>
        <taxon>Pseudomonadota</taxon>
        <taxon>Alphaproteobacteria</taxon>
        <taxon>Rhodobacterales</taxon>
        <taxon>Paracoccaceae</taxon>
        <taxon>Cribrihabitans</taxon>
    </lineage>
</organism>
<evidence type="ECO:0000259" key="1">
    <source>
        <dbReference type="Pfam" id="PF04230"/>
    </source>
</evidence>
<name>A0A1H6WCB6_9RHOB</name>
<dbReference type="Proteomes" id="UP000199379">
    <property type="component" value="Unassembled WGS sequence"/>
</dbReference>
<keyword evidence="3" id="KW-1185">Reference proteome</keyword>
<keyword evidence="2" id="KW-0808">Transferase</keyword>